<name>A0A848N885_9FLAO</name>
<dbReference type="InterPro" id="IPR023809">
    <property type="entry name" value="Thiopep_bacteriocin_synth_dom"/>
</dbReference>
<comment type="caution">
    <text evidence="2">The sequence shown here is derived from an EMBL/GenBank/DDBJ whole genome shotgun (WGS) entry which is preliminary data.</text>
</comment>
<evidence type="ECO:0000313" key="2">
    <source>
        <dbReference type="EMBL" id="NMR33573.1"/>
    </source>
</evidence>
<sequence length="302" mass="36111">MKRTFTPGTEWLYLKIYTGVKTADLILEEAIQPVAEYLQKNNEISRWFFIRYHDPKPHLRVRFCLNNIENCSAVLSKINHELQEFTDSGEISNISIATYDREIERYGENTMKDAETLFHKNSEFTLQCLHYDDEEKIIVSLFYIDEILNKLNLNVTEKFAWAKNFNDAFKQEFNADKNLNSQLDRKYRAFKPNFINFIQSDDFADERKAIIHNIDECTSILQNIVYYSENESREISLQSFFQSIFHMSINRLFASNQRLFEMVIYDYLLRYYKTELYNDSKNFDMKKRVATNRLPIRNLTLL</sequence>
<proteinExistence type="predicted"/>
<feature type="domain" description="Thiopeptide-type bacteriocin biosynthesis" evidence="1">
    <location>
        <begin position="11"/>
        <end position="272"/>
    </location>
</feature>
<evidence type="ECO:0000313" key="3">
    <source>
        <dbReference type="Proteomes" id="UP000548067"/>
    </source>
</evidence>
<dbReference type="Proteomes" id="UP000548067">
    <property type="component" value="Unassembled WGS sequence"/>
</dbReference>
<dbReference type="NCBIfam" id="TIGR03891">
    <property type="entry name" value="thiopep_ocin"/>
    <property type="match status" value="1"/>
</dbReference>
<gene>
    <name evidence="2" type="ORF">HIO71_05050</name>
</gene>
<dbReference type="EMBL" id="JABCJF010000002">
    <property type="protein sequence ID" value="NMR33573.1"/>
    <property type="molecule type" value="Genomic_DNA"/>
</dbReference>
<protein>
    <submittedName>
        <fullName evidence="2">Lantibiotic dehydratase</fullName>
    </submittedName>
</protein>
<reference evidence="2 3" key="1">
    <citation type="submission" date="2020-04" db="EMBL/GenBank/DDBJ databases">
        <title>Genome analysis and antimicrobial resistance characteristics of Chryseobacterium aquaticum isolated from farmed salmonids.</title>
        <authorList>
            <person name="Saticioglu I.B."/>
            <person name="Duman M."/>
            <person name="Altun S."/>
        </authorList>
    </citation>
    <scope>NUCLEOTIDE SEQUENCE [LARGE SCALE GENOMIC DNA]</scope>
    <source>
        <strain evidence="2 3">C-174</strain>
    </source>
</reference>
<organism evidence="2 3">
    <name type="scientific">Chryseobacterium aquaticum</name>
    <dbReference type="NCBI Taxonomy" id="452084"/>
    <lineage>
        <taxon>Bacteria</taxon>
        <taxon>Pseudomonadati</taxon>
        <taxon>Bacteroidota</taxon>
        <taxon>Flavobacteriia</taxon>
        <taxon>Flavobacteriales</taxon>
        <taxon>Weeksellaceae</taxon>
        <taxon>Chryseobacterium group</taxon>
        <taxon>Chryseobacterium</taxon>
    </lineage>
</organism>
<accession>A0A848N885</accession>
<dbReference type="Pfam" id="PF14028">
    <property type="entry name" value="Lant_dehydr_C"/>
    <property type="match status" value="1"/>
</dbReference>
<dbReference type="RefSeq" id="WP_169320594.1">
    <property type="nucleotide sequence ID" value="NZ_JABCJF010000002.1"/>
</dbReference>
<evidence type="ECO:0000259" key="1">
    <source>
        <dbReference type="Pfam" id="PF14028"/>
    </source>
</evidence>
<dbReference type="AlphaFoldDB" id="A0A848N885"/>